<evidence type="ECO:0000256" key="10">
    <source>
        <dbReference type="ARBA" id="ARBA00023004"/>
    </source>
</evidence>
<dbReference type="STRING" id="1314783.A0A165LQ98"/>
<comment type="cofactor">
    <cofactor evidence="1 13">
        <name>heme</name>
        <dbReference type="ChEBI" id="CHEBI:30413"/>
    </cofactor>
</comment>
<dbReference type="InterPro" id="IPR017972">
    <property type="entry name" value="Cyt_P450_CS"/>
</dbReference>
<keyword evidence="10 13" id="KW-0408">Iron</keyword>
<feature type="binding site" description="axial binding residue" evidence="13">
    <location>
        <position position="432"/>
    </location>
    <ligand>
        <name>heme</name>
        <dbReference type="ChEBI" id="CHEBI:30413"/>
    </ligand>
    <ligandPart>
        <name>Fe</name>
        <dbReference type="ChEBI" id="CHEBI:18248"/>
    </ligandPart>
</feature>
<dbReference type="InterPro" id="IPR036396">
    <property type="entry name" value="Cyt_P450_sf"/>
</dbReference>
<evidence type="ECO:0000256" key="3">
    <source>
        <dbReference type="ARBA" id="ARBA00005179"/>
    </source>
</evidence>
<evidence type="ECO:0000256" key="9">
    <source>
        <dbReference type="ARBA" id="ARBA00023002"/>
    </source>
</evidence>
<proteinExistence type="inferred from homology"/>
<dbReference type="PROSITE" id="PS00086">
    <property type="entry name" value="CYTOCHROME_P450"/>
    <property type="match status" value="1"/>
</dbReference>
<gene>
    <name evidence="15" type="ORF">DAEQUDRAFT_678074</name>
</gene>
<organism evidence="15 16">
    <name type="scientific">Daedalea quercina L-15889</name>
    <dbReference type="NCBI Taxonomy" id="1314783"/>
    <lineage>
        <taxon>Eukaryota</taxon>
        <taxon>Fungi</taxon>
        <taxon>Dikarya</taxon>
        <taxon>Basidiomycota</taxon>
        <taxon>Agaricomycotina</taxon>
        <taxon>Agaricomycetes</taxon>
        <taxon>Polyporales</taxon>
        <taxon>Fomitopsis</taxon>
    </lineage>
</organism>
<keyword evidence="12" id="KW-0472">Membrane</keyword>
<evidence type="ECO:0000256" key="1">
    <source>
        <dbReference type="ARBA" id="ARBA00001971"/>
    </source>
</evidence>
<dbReference type="CDD" id="cd11065">
    <property type="entry name" value="CYP64-like"/>
    <property type="match status" value="1"/>
</dbReference>
<evidence type="ECO:0000313" key="15">
    <source>
        <dbReference type="EMBL" id="KZT64716.1"/>
    </source>
</evidence>
<dbReference type="GO" id="GO:0016705">
    <property type="term" value="F:oxidoreductase activity, acting on paired donors, with incorporation or reduction of molecular oxygen"/>
    <property type="evidence" value="ECO:0007669"/>
    <property type="project" value="InterPro"/>
</dbReference>
<name>A0A165LQ98_9APHY</name>
<evidence type="ECO:0000256" key="13">
    <source>
        <dbReference type="PIRSR" id="PIRSR602401-1"/>
    </source>
</evidence>
<dbReference type="Proteomes" id="UP000076727">
    <property type="component" value="Unassembled WGS sequence"/>
</dbReference>
<keyword evidence="11 14" id="KW-0503">Monooxygenase</keyword>
<dbReference type="GO" id="GO:0004497">
    <property type="term" value="F:monooxygenase activity"/>
    <property type="evidence" value="ECO:0007669"/>
    <property type="project" value="UniProtKB-KW"/>
</dbReference>
<dbReference type="Gene3D" id="1.10.630.10">
    <property type="entry name" value="Cytochrome P450"/>
    <property type="match status" value="1"/>
</dbReference>
<dbReference type="Pfam" id="PF00067">
    <property type="entry name" value="p450"/>
    <property type="match status" value="1"/>
</dbReference>
<evidence type="ECO:0000256" key="12">
    <source>
        <dbReference type="ARBA" id="ARBA00023136"/>
    </source>
</evidence>
<evidence type="ECO:0000256" key="11">
    <source>
        <dbReference type="ARBA" id="ARBA00023033"/>
    </source>
</evidence>
<dbReference type="SUPFAM" id="SSF48264">
    <property type="entry name" value="Cytochrome P450"/>
    <property type="match status" value="1"/>
</dbReference>
<dbReference type="PANTHER" id="PTHR46300:SF7">
    <property type="entry name" value="P450, PUTATIVE (EUROFUNG)-RELATED"/>
    <property type="match status" value="1"/>
</dbReference>
<evidence type="ECO:0000256" key="2">
    <source>
        <dbReference type="ARBA" id="ARBA00004167"/>
    </source>
</evidence>
<sequence>MAITIAVFLSLLTAYVFWRLVSRKSLPPGPTGLPFIGNTLQMPKNREWVAYGQLAKKYGDVMHMTVLGKSIIVLTSREAILDLLEKKGTIYADRPIIPMGSEMIGYSRITILCPYGTRLKESRKLITNAVNARSAPDIHRVAEVKILRLLPKLLASPTDFKSHLRWFIAGVVLQITHGHDVQDLGTDPLCQLAGVVNAQFSAVLVPGKFLVDSFPLLRYIPAWFPGAGFKAFANDARRSLNRLLDEPYNQVKEQITRGTATESFTSKLIENNPNPSEEELLIYKMSSTQFYAAGADTTASSLESLFLILALYPEVQRKAQAELDALLGSTRLPKCSDRDKLPYVSGLVKEVHRWIPVFPLAIPHKVMQDDMYKGYHIPKGATVVANSWAVLHDPSIYPDPFEVKPERYLNQKIEDVNPDPVYFAFGYGRRYCPGRILADDMVFIVAATILATFNVTNARSLSGESILKDVQSDGGSINHPPPFTCTVTPRSADVAHFISNSLSSHN</sequence>
<evidence type="ECO:0000256" key="14">
    <source>
        <dbReference type="RuleBase" id="RU000461"/>
    </source>
</evidence>
<dbReference type="AlphaFoldDB" id="A0A165LQ98"/>
<comment type="subcellular location">
    <subcellularLocation>
        <location evidence="2">Membrane</location>
        <topology evidence="2">Single-pass membrane protein</topology>
    </subcellularLocation>
</comment>
<comment type="pathway">
    <text evidence="3">Secondary metabolite biosynthesis.</text>
</comment>
<dbReference type="OrthoDB" id="2789670at2759"/>
<keyword evidence="9 14" id="KW-0560">Oxidoreductase</keyword>
<keyword evidence="7 13" id="KW-0479">Metal-binding</keyword>
<evidence type="ECO:0000256" key="5">
    <source>
        <dbReference type="ARBA" id="ARBA00022617"/>
    </source>
</evidence>
<dbReference type="GO" id="GO:0005506">
    <property type="term" value="F:iron ion binding"/>
    <property type="evidence" value="ECO:0007669"/>
    <property type="project" value="InterPro"/>
</dbReference>
<evidence type="ECO:0000256" key="6">
    <source>
        <dbReference type="ARBA" id="ARBA00022692"/>
    </source>
</evidence>
<protein>
    <submittedName>
        <fullName evidence="15">Cytochrome P450</fullName>
    </submittedName>
</protein>
<dbReference type="GO" id="GO:0016020">
    <property type="term" value="C:membrane"/>
    <property type="evidence" value="ECO:0007669"/>
    <property type="project" value="UniProtKB-SubCell"/>
</dbReference>
<evidence type="ECO:0000256" key="8">
    <source>
        <dbReference type="ARBA" id="ARBA00022989"/>
    </source>
</evidence>
<dbReference type="PANTHER" id="PTHR46300">
    <property type="entry name" value="P450, PUTATIVE (EUROFUNG)-RELATED-RELATED"/>
    <property type="match status" value="1"/>
</dbReference>
<keyword evidence="8" id="KW-1133">Transmembrane helix</keyword>
<dbReference type="EMBL" id="KV429120">
    <property type="protein sequence ID" value="KZT64716.1"/>
    <property type="molecule type" value="Genomic_DNA"/>
</dbReference>
<evidence type="ECO:0000256" key="7">
    <source>
        <dbReference type="ARBA" id="ARBA00022723"/>
    </source>
</evidence>
<dbReference type="PRINTS" id="PR00463">
    <property type="entry name" value="EP450I"/>
</dbReference>
<comment type="similarity">
    <text evidence="4 14">Belongs to the cytochrome P450 family.</text>
</comment>
<reference evidence="15 16" key="1">
    <citation type="journal article" date="2016" name="Mol. Biol. Evol.">
        <title>Comparative Genomics of Early-Diverging Mushroom-Forming Fungi Provides Insights into the Origins of Lignocellulose Decay Capabilities.</title>
        <authorList>
            <person name="Nagy L.G."/>
            <person name="Riley R."/>
            <person name="Tritt A."/>
            <person name="Adam C."/>
            <person name="Daum C."/>
            <person name="Floudas D."/>
            <person name="Sun H."/>
            <person name="Yadav J.S."/>
            <person name="Pangilinan J."/>
            <person name="Larsson K.H."/>
            <person name="Matsuura K."/>
            <person name="Barry K."/>
            <person name="Labutti K."/>
            <person name="Kuo R."/>
            <person name="Ohm R.A."/>
            <person name="Bhattacharya S.S."/>
            <person name="Shirouzu T."/>
            <person name="Yoshinaga Y."/>
            <person name="Martin F.M."/>
            <person name="Grigoriev I.V."/>
            <person name="Hibbett D.S."/>
        </authorList>
    </citation>
    <scope>NUCLEOTIDE SEQUENCE [LARGE SCALE GENOMIC DNA]</scope>
    <source>
        <strain evidence="15 16">L-15889</strain>
    </source>
</reference>
<keyword evidence="5 13" id="KW-0349">Heme</keyword>
<dbReference type="GO" id="GO:0020037">
    <property type="term" value="F:heme binding"/>
    <property type="evidence" value="ECO:0007669"/>
    <property type="project" value="InterPro"/>
</dbReference>
<keyword evidence="6" id="KW-0812">Transmembrane</keyword>
<keyword evidence="16" id="KW-1185">Reference proteome</keyword>
<dbReference type="PRINTS" id="PR00385">
    <property type="entry name" value="P450"/>
</dbReference>
<dbReference type="InterPro" id="IPR050364">
    <property type="entry name" value="Cytochrome_P450_fung"/>
</dbReference>
<evidence type="ECO:0000256" key="4">
    <source>
        <dbReference type="ARBA" id="ARBA00010617"/>
    </source>
</evidence>
<evidence type="ECO:0000313" key="16">
    <source>
        <dbReference type="Proteomes" id="UP000076727"/>
    </source>
</evidence>
<dbReference type="InterPro" id="IPR001128">
    <property type="entry name" value="Cyt_P450"/>
</dbReference>
<accession>A0A165LQ98</accession>
<dbReference type="InterPro" id="IPR002401">
    <property type="entry name" value="Cyt_P450_E_grp-I"/>
</dbReference>